<dbReference type="PRINTS" id="PR00080">
    <property type="entry name" value="SDRFAMILY"/>
</dbReference>
<sequence>MLDVGVRPDSILLVAGDVRDPKTCENLISKTVENYFNPLPQETEKLMLDAGVSSSNILLVAGDVRDPKTCENLISKTVEKWGRLDVLVNNAGVISKLGVPVDSEENFDYTFDVNLKSIVRLNKLAIPHLEKTKGNIVNISSINALTRGRDVPTFYALSKAALDHYLKYEAPGLAEKGIRMNNIA</sequence>
<dbReference type="PANTHER" id="PTHR44115">
    <property type="entry name" value="PROTEIN CBG09704"/>
    <property type="match status" value="1"/>
</dbReference>
<name>A0A1I7YZG7_9BILA</name>
<dbReference type="PANTHER" id="PTHR44115:SF4">
    <property type="entry name" value="OXIDOREDUCTASE"/>
    <property type="match status" value="1"/>
</dbReference>
<dbReference type="InterPro" id="IPR002347">
    <property type="entry name" value="SDR_fam"/>
</dbReference>
<proteinExistence type="predicted"/>
<reference evidence="2" key="1">
    <citation type="submission" date="2016-11" db="UniProtKB">
        <authorList>
            <consortium name="WormBaseParasite"/>
        </authorList>
    </citation>
    <scope>IDENTIFICATION</scope>
</reference>
<organism evidence="1 2">
    <name type="scientific">Steinernema glaseri</name>
    <dbReference type="NCBI Taxonomy" id="37863"/>
    <lineage>
        <taxon>Eukaryota</taxon>
        <taxon>Metazoa</taxon>
        <taxon>Ecdysozoa</taxon>
        <taxon>Nematoda</taxon>
        <taxon>Chromadorea</taxon>
        <taxon>Rhabditida</taxon>
        <taxon>Tylenchina</taxon>
        <taxon>Panagrolaimomorpha</taxon>
        <taxon>Strongyloidoidea</taxon>
        <taxon>Steinernematidae</taxon>
        <taxon>Steinernema</taxon>
    </lineage>
</organism>
<accession>A0A1I7YZG7</accession>
<evidence type="ECO:0000313" key="1">
    <source>
        <dbReference type="Proteomes" id="UP000095287"/>
    </source>
</evidence>
<dbReference type="InterPro" id="IPR036291">
    <property type="entry name" value="NAD(P)-bd_dom_sf"/>
</dbReference>
<evidence type="ECO:0000313" key="2">
    <source>
        <dbReference type="WBParaSite" id="L893_g21307.t1"/>
    </source>
</evidence>
<dbReference type="WBParaSite" id="L893_g21307.t1">
    <property type="protein sequence ID" value="L893_g21307.t1"/>
    <property type="gene ID" value="L893_g21307"/>
</dbReference>
<dbReference type="Gene3D" id="3.40.50.720">
    <property type="entry name" value="NAD(P)-binding Rossmann-like Domain"/>
    <property type="match status" value="1"/>
</dbReference>
<keyword evidence="1" id="KW-1185">Reference proteome</keyword>
<dbReference type="Proteomes" id="UP000095287">
    <property type="component" value="Unplaced"/>
</dbReference>
<dbReference type="Pfam" id="PF13561">
    <property type="entry name" value="adh_short_C2"/>
    <property type="match status" value="1"/>
</dbReference>
<dbReference type="SUPFAM" id="SSF51735">
    <property type="entry name" value="NAD(P)-binding Rossmann-fold domains"/>
    <property type="match status" value="1"/>
</dbReference>
<protein>
    <submittedName>
        <fullName evidence="2">Dehydrogenase/reductase SDR family member 11</fullName>
    </submittedName>
</protein>
<dbReference type="PRINTS" id="PR00081">
    <property type="entry name" value="GDHRDH"/>
</dbReference>
<dbReference type="AlphaFoldDB" id="A0A1I7YZG7"/>